<feature type="transmembrane region" description="Helical" evidence="1">
    <location>
        <begin position="30"/>
        <end position="48"/>
    </location>
</feature>
<keyword evidence="3" id="KW-1185">Reference proteome</keyword>
<dbReference type="Proteomes" id="UP000276133">
    <property type="component" value="Unassembled WGS sequence"/>
</dbReference>
<keyword evidence="1" id="KW-1133">Transmembrane helix</keyword>
<proteinExistence type="predicted"/>
<keyword evidence="1" id="KW-0812">Transmembrane</keyword>
<evidence type="ECO:0000313" key="2">
    <source>
        <dbReference type="EMBL" id="RNA30449.1"/>
    </source>
</evidence>
<evidence type="ECO:0000256" key="1">
    <source>
        <dbReference type="SAM" id="Phobius"/>
    </source>
</evidence>
<dbReference type="AlphaFoldDB" id="A0A3M7S450"/>
<organism evidence="2 3">
    <name type="scientific">Brachionus plicatilis</name>
    <name type="common">Marine rotifer</name>
    <name type="synonym">Brachionus muelleri</name>
    <dbReference type="NCBI Taxonomy" id="10195"/>
    <lineage>
        <taxon>Eukaryota</taxon>
        <taxon>Metazoa</taxon>
        <taxon>Spiralia</taxon>
        <taxon>Gnathifera</taxon>
        <taxon>Rotifera</taxon>
        <taxon>Eurotatoria</taxon>
        <taxon>Monogononta</taxon>
        <taxon>Pseudotrocha</taxon>
        <taxon>Ploima</taxon>
        <taxon>Brachionidae</taxon>
        <taxon>Brachionus</taxon>
    </lineage>
</organism>
<comment type="caution">
    <text evidence="2">The sequence shown here is derived from an EMBL/GenBank/DDBJ whole genome shotgun (WGS) entry which is preliminary data.</text>
</comment>
<name>A0A3M7S450_BRAPC</name>
<sequence length="67" mass="7873">MVRSRKGMEWRRIQKKHSHSIPSVPFHPFHSIYSIPAVPSVFTFFLAAQKFKNERFILTLVCPPSNF</sequence>
<reference evidence="2 3" key="1">
    <citation type="journal article" date="2018" name="Sci. Rep.">
        <title>Genomic signatures of local adaptation to the degree of environmental predictability in rotifers.</title>
        <authorList>
            <person name="Franch-Gras L."/>
            <person name="Hahn C."/>
            <person name="Garcia-Roger E.M."/>
            <person name="Carmona M.J."/>
            <person name="Serra M."/>
            <person name="Gomez A."/>
        </authorList>
    </citation>
    <scope>NUCLEOTIDE SEQUENCE [LARGE SCALE GENOMIC DNA]</scope>
    <source>
        <strain evidence="2">HYR1</strain>
    </source>
</reference>
<accession>A0A3M7S450</accession>
<keyword evidence="1" id="KW-0472">Membrane</keyword>
<evidence type="ECO:0000313" key="3">
    <source>
        <dbReference type="Proteomes" id="UP000276133"/>
    </source>
</evidence>
<dbReference type="EMBL" id="REGN01002087">
    <property type="protein sequence ID" value="RNA30449.1"/>
    <property type="molecule type" value="Genomic_DNA"/>
</dbReference>
<protein>
    <submittedName>
        <fullName evidence="2">Uncharacterized protein</fullName>
    </submittedName>
</protein>
<gene>
    <name evidence="2" type="ORF">BpHYR1_018062</name>
</gene>